<accession>A0ABD5ZSS2</accession>
<feature type="domain" description="Pyrrolo-quinoline quinone repeat" evidence="2">
    <location>
        <begin position="225"/>
        <end position="350"/>
    </location>
</feature>
<dbReference type="PANTHER" id="PTHR34512">
    <property type="entry name" value="CELL SURFACE PROTEIN"/>
    <property type="match status" value="1"/>
</dbReference>
<dbReference type="InterPro" id="IPR011047">
    <property type="entry name" value="Quinoprotein_ADH-like_sf"/>
</dbReference>
<dbReference type="RefSeq" id="WP_276234493.1">
    <property type="nucleotide sequence ID" value="NZ_CP119802.1"/>
</dbReference>
<dbReference type="Gene3D" id="2.40.128.630">
    <property type="match status" value="1"/>
</dbReference>
<dbReference type="AlphaFoldDB" id="A0ABD5ZSS2"/>
<dbReference type="Proteomes" id="UP001596398">
    <property type="component" value="Unassembled WGS sequence"/>
</dbReference>
<name>A0ABD5ZSS2_9EURY</name>
<sequence length="557" mass="57790">MAWRADTPPKRTRFSDTPSFAYSDGTVFVHQYGVVEARDPASGALRWRVEDGPDAFGRLVVGAEAVVHRSDDTVRGYAPGDGNRRWSFAADAPVTLHPTGDRTCAYVDADDPVLVGLGGASGERWRVPVPGTVTEVLGRRGDTLYAAVADGPVVAVDTAAGSVEARIGDGTEYAVLVGDTVVVATLDGHVAGYRAATGERRWERESGARPWTTDGALVLDGGTALRRLDPATGNTVWRHDHADGRGHRVVAADDGALLAVRDGRLAEFGTDGRRRWVAPPLPGYFFDASFADGTLFVQGDGVTAAIDRSDGSLSWLFRLASGRREAEPFPFAVGPERVYAGDGERVVAIARDGPPAPAAGTPTPDTDEAVTFDATASSFDGAARYGWLVDSAPRRTDEFEATGRDFDRAFGEAGPHRVALAMVDADAPSARRGPTMVSFVGIEARAPSGTRSATPTPTPDVTTRVADGTPDATSTRTAGAATPTDGPDATATPTGSDTPPSATETGSPTGSATDTRSGTGTDEAPTAAPGQPGFGVAAFVAAGALGLARTVRRFGGR</sequence>
<feature type="region of interest" description="Disordered" evidence="1">
    <location>
        <begin position="443"/>
        <end position="530"/>
    </location>
</feature>
<evidence type="ECO:0000313" key="4">
    <source>
        <dbReference type="Proteomes" id="UP001596398"/>
    </source>
</evidence>
<protein>
    <submittedName>
        <fullName evidence="3">PQQ-binding-like beta-propeller repeat protein</fullName>
    </submittedName>
</protein>
<evidence type="ECO:0000259" key="2">
    <source>
        <dbReference type="Pfam" id="PF13360"/>
    </source>
</evidence>
<dbReference type="InterPro" id="IPR015943">
    <property type="entry name" value="WD40/YVTN_repeat-like_dom_sf"/>
</dbReference>
<comment type="caution">
    <text evidence="3">The sequence shown here is derived from an EMBL/GenBank/DDBJ whole genome shotgun (WGS) entry which is preliminary data.</text>
</comment>
<dbReference type="Gene3D" id="2.130.10.10">
    <property type="entry name" value="YVTN repeat-like/Quinoprotein amine dehydrogenase"/>
    <property type="match status" value="1"/>
</dbReference>
<dbReference type="EMBL" id="JBHTAP010000001">
    <property type="protein sequence ID" value="MFC7236337.1"/>
    <property type="molecule type" value="Genomic_DNA"/>
</dbReference>
<feature type="compositionally biased region" description="Polar residues" evidence="1">
    <location>
        <begin position="496"/>
        <end position="520"/>
    </location>
</feature>
<feature type="compositionally biased region" description="Low complexity" evidence="1">
    <location>
        <begin position="477"/>
        <end position="495"/>
    </location>
</feature>
<dbReference type="InterPro" id="IPR018391">
    <property type="entry name" value="PQQ_b-propeller_rpt"/>
</dbReference>
<dbReference type="SMART" id="SM00564">
    <property type="entry name" value="PQQ"/>
    <property type="match status" value="6"/>
</dbReference>
<evidence type="ECO:0000313" key="3">
    <source>
        <dbReference type="EMBL" id="MFC7236337.1"/>
    </source>
</evidence>
<gene>
    <name evidence="3" type="ORF">ACFQJ4_13545</name>
</gene>
<feature type="domain" description="Pyrrolo-quinoline quinone repeat" evidence="2">
    <location>
        <begin position="71"/>
        <end position="213"/>
    </location>
</feature>
<dbReference type="PANTHER" id="PTHR34512:SF30">
    <property type="entry name" value="OUTER MEMBRANE PROTEIN ASSEMBLY FACTOR BAMB"/>
    <property type="match status" value="1"/>
</dbReference>
<evidence type="ECO:0000256" key="1">
    <source>
        <dbReference type="SAM" id="MobiDB-lite"/>
    </source>
</evidence>
<reference evidence="3 4" key="1">
    <citation type="journal article" date="2019" name="Int. J. Syst. Evol. Microbiol.">
        <title>The Global Catalogue of Microorganisms (GCM) 10K type strain sequencing project: providing services to taxonomists for standard genome sequencing and annotation.</title>
        <authorList>
            <consortium name="The Broad Institute Genomics Platform"/>
            <consortium name="The Broad Institute Genome Sequencing Center for Infectious Disease"/>
            <person name="Wu L."/>
            <person name="Ma J."/>
        </authorList>
    </citation>
    <scope>NUCLEOTIDE SEQUENCE [LARGE SCALE GENOMIC DNA]</scope>
    <source>
        <strain evidence="3 4">DT85</strain>
    </source>
</reference>
<keyword evidence="4" id="KW-1185">Reference proteome</keyword>
<dbReference type="Pfam" id="PF13360">
    <property type="entry name" value="PQQ_2"/>
    <property type="match status" value="2"/>
</dbReference>
<dbReference type="SUPFAM" id="SSF50998">
    <property type="entry name" value="Quinoprotein alcohol dehydrogenase-like"/>
    <property type="match status" value="1"/>
</dbReference>
<proteinExistence type="predicted"/>
<organism evidence="3 4">
    <name type="scientific">Halosegnis marinus</name>
    <dbReference type="NCBI Taxonomy" id="3034023"/>
    <lineage>
        <taxon>Archaea</taxon>
        <taxon>Methanobacteriati</taxon>
        <taxon>Methanobacteriota</taxon>
        <taxon>Stenosarchaea group</taxon>
        <taxon>Halobacteria</taxon>
        <taxon>Halobacteriales</taxon>
        <taxon>Natronomonadaceae</taxon>
        <taxon>Halosegnis</taxon>
    </lineage>
</organism>
<dbReference type="InterPro" id="IPR002372">
    <property type="entry name" value="PQQ_rpt_dom"/>
</dbReference>
<dbReference type="GeneID" id="79268054"/>